<dbReference type="EMBL" id="BGZK01000236">
    <property type="protein sequence ID" value="GBP30685.1"/>
    <property type="molecule type" value="Genomic_DNA"/>
</dbReference>
<evidence type="ECO:0000313" key="2">
    <source>
        <dbReference type="EMBL" id="GBP30685.1"/>
    </source>
</evidence>
<sequence length="125" mass="13675">MSHTSKSSDITCEPFALDLDNYVLVNHQTRAAASTALYVLFAGQWANTVIGFRARSASADAARLIMGKRTLTTHGPPVHRPLIAGRPSKYNVKAVDAPARAAPRKRNVTKPRVSHFGRKTPPWIT</sequence>
<reference evidence="2 3" key="1">
    <citation type="journal article" date="2019" name="Commun. Biol.">
        <title>The bagworm genome reveals a unique fibroin gene that provides high tensile strength.</title>
        <authorList>
            <person name="Kono N."/>
            <person name="Nakamura H."/>
            <person name="Ohtoshi R."/>
            <person name="Tomita M."/>
            <person name="Numata K."/>
            <person name="Arakawa K."/>
        </authorList>
    </citation>
    <scope>NUCLEOTIDE SEQUENCE [LARGE SCALE GENOMIC DNA]</scope>
</reference>
<organism evidence="2 3">
    <name type="scientific">Eumeta variegata</name>
    <name type="common">Bagworm moth</name>
    <name type="synonym">Eumeta japonica</name>
    <dbReference type="NCBI Taxonomy" id="151549"/>
    <lineage>
        <taxon>Eukaryota</taxon>
        <taxon>Metazoa</taxon>
        <taxon>Ecdysozoa</taxon>
        <taxon>Arthropoda</taxon>
        <taxon>Hexapoda</taxon>
        <taxon>Insecta</taxon>
        <taxon>Pterygota</taxon>
        <taxon>Neoptera</taxon>
        <taxon>Endopterygota</taxon>
        <taxon>Lepidoptera</taxon>
        <taxon>Glossata</taxon>
        <taxon>Ditrysia</taxon>
        <taxon>Tineoidea</taxon>
        <taxon>Psychidae</taxon>
        <taxon>Oiketicinae</taxon>
        <taxon>Eumeta</taxon>
    </lineage>
</organism>
<accession>A0A4C1UW72</accession>
<feature type="compositionally biased region" description="Basic residues" evidence="1">
    <location>
        <begin position="106"/>
        <end position="118"/>
    </location>
</feature>
<proteinExistence type="predicted"/>
<gene>
    <name evidence="2" type="ORF">EVAR_75906_1</name>
</gene>
<comment type="caution">
    <text evidence="2">The sequence shown here is derived from an EMBL/GenBank/DDBJ whole genome shotgun (WGS) entry which is preliminary data.</text>
</comment>
<name>A0A4C1UW72_EUMVA</name>
<dbReference type="Proteomes" id="UP000299102">
    <property type="component" value="Unassembled WGS sequence"/>
</dbReference>
<feature type="region of interest" description="Disordered" evidence="1">
    <location>
        <begin position="106"/>
        <end position="125"/>
    </location>
</feature>
<evidence type="ECO:0000313" key="3">
    <source>
        <dbReference type="Proteomes" id="UP000299102"/>
    </source>
</evidence>
<evidence type="ECO:0000256" key="1">
    <source>
        <dbReference type="SAM" id="MobiDB-lite"/>
    </source>
</evidence>
<keyword evidence="3" id="KW-1185">Reference proteome</keyword>
<protein>
    <submittedName>
        <fullName evidence="2">Uncharacterized protein</fullName>
    </submittedName>
</protein>
<dbReference type="AlphaFoldDB" id="A0A4C1UW72"/>